<feature type="compositionally biased region" description="Polar residues" evidence="6">
    <location>
        <begin position="226"/>
        <end position="237"/>
    </location>
</feature>
<dbReference type="PROSITE" id="PS50888">
    <property type="entry name" value="BHLH"/>
    <property type="match status" value="1"/>
</dbReference>
<dbReference type="GO" id="GO:0005634">
    <property type="term" value="C:nucleus"/>
    <property type="evidence" value="ECO:0007669"/>
    <property type="project" value="UniProtKB-SubCell"/>
</dbReference>
<feature type="compositionally biased region" description="Polar residues" evidence="6">
    <location>
        <begin position="130"/>
        <end position="146"/>
    </location>
</feature>
<feature type="domain" description="BHLH" evidence="7">
    <location>
        <begin position="268"/>
        <end position="317"/>
    </location>
</feature>
<dbReference type="SUPFAM" id="SSF47459">
    <property type="entry name" value="HLH, helix-loop-helix DNA-binding domain"/>
    <property type="match status" value="1"/>
</dbReference>
<dbReference type="GO" id="GO:0048766">
    <property type="term" value="P:root hair initiation"/>
    <property type="evidence" value="ECO:0007669"/>
    <property type="project" value="UniProtKB-ARBA"/>
</dbReference>
<dbReference type="Gramene" id="MELO3C017996.2.1">
    <property type="protein sequence ID" value="MELO3C017996.2.1"/>
    <property type="gene ID" value="MELO3C017996.2"/>
</dbReference>
<keyword evidence="3" id="KW-0238">DNA-binding</keyword>
<evidence type="ECO:0000256" key="2">
    <source>
        <dbReference type="ARBA" id="ARBA00023015"/>
    </source>
</evidence>
<reference evidence="8" key="1">
    <citation type="submission" date="2023-03" db="UniProtKB">
        <authorList>
            <consortium name="EnsemblPlants"/>
        </authorList>
    </citation>
    <scope>IDENTIFICATION</scope>
</reference>
<sequence length="356" mass="39392">MEAGAISEREWISLSGAYTAEESDFMANLLNNYCIPNELNSDLTLEIPSSYWASSNEPSYYSSDASDSSNIYALSQPNNNLPYTFNESNPLWMPNNGASSLSLDFSVEDVGNADCLDDNGSNIRKTRQCSRLQQSPADSVVNGKSSQQKRRADGVMVEEAMRDDKVGPVSVENASRKRPQSLLDVRIYNLRFSFALKTVEKTKRSGRARKTSKIASGSCNEEDQIVSPNGQCTSSFSSEDDCNEAQEINGGITSSSTSNGKPRASRGSATDPQSLYARKRRERINERLRILQSLVPNGTKVDISTMLEEAVQYVKFLQLQIKLLSSDDLWMYAPIAYNGMDIGLNLKLMKQDNASQ</sequence>
<keyword evidence="2" id="KW-0805">Transcription regulation</keyword>
<feature type="region of interest" description="Disordered" evidence="6">
    <location>
        <begin position="219"/>
        <end position="275"/>
    </location>
</feature>
<dbReference type="SMART" id="SM00353">
    <property type="entry name" value="HLH"/>
    <property type="match status" value="1"/>
</dbReference>
<evidence type="ECO:0000313" key="8">
    <source>
        <dbReference type="EnsemblPlants" id="MELO3C017996.2.1"/>
    </source>
</evidence>
<dbReference type="InterPro" id="IPR011598">
    <property type="entry name" value="bHLH_dom"/>
</dbReference>
<keyword evidence="4" id="KW-0804">Transcription</keyword>
<feature type="region of interest" description="Disordered" evidence="6">
    <location>
        <begin position="130"/>
        <end position="155"/>
    </location>
</feature>
<evidence type="ECO:0000256" key="6">
    <source>
        <dbReference type="SAM" id="MobiDB-lite"/>
    </source>
</evidence>
<dbReference type="CDD" id="cd11454">
    <property type="entry name" value="bHLH_AtIND_like"/>
    <property type="match status" value="1"/>
</dbReference>
<dbReference type="InterPro" id="IPR036638">
    <property type="entry name" value="HLH_DNA-bd_sf"/>
</dbReference>
<comment type="subcellular location">
    <subcellularLocation>
        <location evidence="1">Nucleus</location>
    </subcellularLocation>
</comment>
<dbReference type="FunFam" id="4.10.280.10:FF:000022">
    <property type="entry name" value="Basic helix-loop-helix transcription factor"/>
    <property type="match status" value="1"/>
</dbReference>
<dbReference type="PANTHER" id="PTHR45914:SF60">
    <property type="entry name" value="TRANSCRIPTION FACTOR RSL2-LIKE"/>
    <property type="match status" value="1"/>
</dbReference>
<evidence type="ECO:0000259" key="7">
    <source>
        <dbReference type="PROSITE" id="PS50888"/>
    </source>
</evidence>
<dbReference type="Pfam" id="PF00010">
    <property type="entry name" value="HLH"/>
    <property type="match status" value="1"/>
</dbReference>
<protein>
    <recommendedName>
        <fullName evidence="7">BHLH domain-containing protein</fullName>
    </recommendedName>
</protein>
<evidence type="ECO:0000256" key="3">
    <source>
        <dbReference type="ARBA" id="ARBA00023125"/>
    </source>
</evidence>
<name>A0A9I9DGQ1_CUCME</name>
<dbReference type="InterPro" id="IPR045843">
    <property type="entry name" value="IND-like"/>
</dbReference>
<evidence type="ECO:0000256" key="4">
    <source>
        <dbReference type="ARBA" id="ARBA00023163"/>
    </source>
</evidence>
<organism evidence="8">
    <name type="scientific">Cucumis melo</name>
    <name type="common">Muskmelon</name>
    <dbReference type="NCBI Taxonomy" id="3656"/>
    <lineage>
        <taxon>Eukaryota</taxon>
        <taxon>Viridiplantae</taxon>
        <taxon>Streptophyta</taxon>
        <taxon>Embryophyta</taxon>
        <taxon>Tracheophyta</taxon>
        <taxon>Spermatophyta</taxon>
        <taxon>Magnoliopsida</taxon>
        <taxon>eudicotyledons</taxon>
        <taxon>Gunneridae</taxon>
        <taxon>Pentapetalae</taxon>
        <taxon>rosids</taxon>
        <taxon>fabids</taxon>
        <taxon>Cucurbitales</taxon>
        <taxon>Cucurbitaceae</taxon>
        <taxon>Benincaseae</taxon>
        <taxon>Cucumis</taxon>
    </lineage>
</organism>
<dbReference type="GO" id="GO:0003700">
    <property type="term" value="F:DNA-binding transcription factor activity"/>
    <property type="evidence" value="ECO:0007669"/>
    <property type="project" value="InterPro"/>
</dbReference>
<accession>A0A9I9DGQ1</accession>
<proteinExistence type="predicted"/>
<dbReference type="AlphaFoldDB" id="A0A9I9DGQ1"/>
<evidence type="ECO:0000256" key="1">
    <source>
        <dbReference type="ARBA" id="ARBA00004123"/>
    </source>
</evidence>
<evidence type="ECO:0000256" key="5">
    <source>
        <dbReference type="ARBA" id="ARBA00023242"/>
    </source>
</evidence>
<keyword evidence="5" id="KW-0539">Nucleus</keyword>
<dbReference type="EnsemblPlants" id="MELO3C017996.2.1">
    <property type="protein sequence ID" value="MELO3C017996.2.1"/>
    <property type="gene ID" value="MELO3C017996.2"/>
</dbReference>
<dbReference type="GO" id="GO:0003677">
    <property type="term" value="F:DNA binding"/>
    <property type="evidence" value="ECO:0007669"/>
    <property type="project" value="UniProtKB-KW"/>
</dbReference>
<dbReference type="GO" id="GO:0046983">
    <property type="term" value="F:protein dimerization activity"/>
    <property type="evidence" value="ECO:0007669"/>
    <property type="project" value="InterPro"/>
</dbReference>
<dbReference type="Gene3D" id="4.10.280.10">
    <property type="entry name" value="Helix-loop-helix DNA-binding domain"/>
    <property type="match status" value="1"/>
</dbReference>
<dbReference type="PANTHER" id="PTHR45914">
    <property type="entry name" value="TRANSCRIPTION FACTOR HEC3-RELATED"/>
    <property type="match status" value="1"/>
</dbReference>
<feature type="compositionally biased region" description="Low complexity" evidence="6">
    <location>
        <begin position="248"/>
        <end position="260"/>
    </location>
</feature>